<dbReference type="EMBL" id="JABEZZ010000002">
    <property type="protein sequence ID" value="MBA0580157.1"/>
    <property type="molecule type" value="Genomic_DNA"/>
</dbReference>
<name>A0A7J8NT41_GOSRA</name>
<accession>A0A7J8NT41</accession>
<comment type="caution">
    <text evidence="1">The sequence shown here is derived from an EMBL/GenBank/DDBJ whole genome shotgun (WGS) entry which is preliminary data.</text>
</comment>
<sequence length="59" mass="7074">MCLFLILSPMKFWFEPELFLSTPLIPEYDRAMVVPYSSRFYPSFWVVMLVVKLQLLVLQ</sequence>
<dbReference type="Proteomes" id="UP000593578">
    <property type="component" value="Unassembled WGS sequence"/>
</dbReference>
<protein>
    <submittedName>
        <fullName evidence="1">Uncharacterized protein</fullName>
    </submittedName>
</protein>
<evidence type="ECO:0000313" key="2">
    <source>
        <dbReference type="Proteomes" id="UP000593578"/>
    </source>
</evidence>
<organism evidence="1 2">
    <name type="scientific">Gossypium raimondii</name>
    <name type="common">Peruvian cotton</name>
    <name type="synonym">Gossypium klotzschianum subsp. raimondii</name>
    <dbReference type="NCBI Taxonomy" id="29730"/>
    <lineage>
        <taxon>Eukaryota</taxon>
        <taxon>Viridiplantae</taxon>
        <taxon>Streptophyta</taxon>
        <taxon>Embryophyta</taxon>
        <taxon>Tracheophyta</taxon>
        <taxon>Spermatophyta</taxon>
        <taxon>Magnoliopsida</taxon>
        <taxon>eudicotyledons</taxon>
        <taxon>Gunneridae</taxon>
        <taxon>Pentapetalae</taxon>
        <taxon>rosids</taxon>
        <taxon>malvids</taxon>
        <taxon>Malvales</taxon>
        <taxon>Malvaceae</taxon>
        <taxon>Malvoideae</taxon>
        <taxon>Gossypium</taxon>
    </lineage>
</organism>
<dbReference type="AlphaFoldDB" id="A0A7J8NT41"/>
<gene>
    <name evidence="1" type="ORF">Gorai_022386</name>
</gene>
<evidence type="ECO:0000313" key="1">
    <source>
        <dbReference type="EMBL" id="MBA0580157.1"/>
    </source>
</evidence>
<reference evidence="1 2" key="1">
    <citation type="journal article" date="2019" name="Genome Biol. Evol.">
        <title>Insights into the evolution of the New World diploid cottons (Gossypium, subgenus Houzingenia) based on genome sequencing.</title>
        <authorList>
            <person name="Grover C.E."/>
            <person name="Arick M.A. 2nd"/>
            <person name="Thrash A."/>
            <person name="Conover J.L."/>
            <person name="Sanders W.S."/>
            <person name="Peterson D.G."/>
            <person name="Frelichowski J.E."/>
            <person name="Scheffler J.A."/>
            <person name="Scheffler B.E."/>
            <person name="Wendel J.F."/>
        </authorList>
    </citation>
    <scope>NUCLEOTIDE SEQUENCE [LARGE SCALE GENOMIC DNA]</scope>
    <source>
        <strain evidence="1">8</strain>
        <tissue evidence="1">Leaf</tissue>
    </source>
</reference>
<proteinExistence type="predicted"/>